<dbReference type="OrthoDB" id="322327at2759"/>
<evidence type="ECO:0000313" key="2">
    <source>
        <dbReference type="EMBL" id="CAK69743.1"/>
    </source>
</evidence>
<organism evidence="2 3">
    <name type="scientific">Paramecium tetraurelia</name>
    <dbReference type="NCBI Taxonomy" id="5888"/>
    <lineage>
        <taxon>Eukaryota</taxon>
        <taxon>Sar</taxon>
        <taxon>Alveolata</taxon>
        <taxon>Ciliophora</taxon>
        <taxon>Intramacronucleata</taxon>
        <taxon>Oligohymenophorea</taxon>
        <taxon>Peniculida</taxon>
        <taxon>Parameciidae</taxon>
        <taxon>Paramecium</taxon>
    </lineage>
</organism>
<evidence type="ECO:0000256" key="1">
    <source>
        <dbReference type="SAM" id="MobiDB-lite"/>
    </source>
</evidence>
<feature type="region of interest" description="Disordered" evidence="1">
    <location>
        <begin position="190"/>
        <end position="216"/>
    </location>
</feature>
<dbReference type="InParanoid" id="A0CG26"/>
<gene>
    <name evidence="2" type="ORF">GSPATT00038186001</name>
</gene>
<protein>
    <submittedName>
        <fullName evidence="2">Uncharacterized protein</fullName>
    </submittedName>
</protein>
<name>A0CG26_PARTE</name>
<evidence type="ECO:0000313" key="3">
    <source>
        <dbReference type="Proteomes" id="UP000000600"/>
    </source>
</evidence>
<dbReference type="AlphaFoldDB" id="A0CG26"/>
<proteinExistence type="predicted"/>
<dbReference type="KEGG" id="ptm:GSPATT00038186001"/>
<dbReference type="HOGENOM" id="CLU_825025_0_0_1"/>
<keyword evidence="3" id="KW-1185">Reference proteome</keyword>
<reference evidence="2 3" key="1">
    <citation type="journal article" date="2006" name="Nature">
        <title>Global trends of whole-genome duplications revealed by the ciliate Paramecium tetraurelia.</title>
        <authorList>
            <consortium name="Genoscope"/>
            <person name="Aury J.-M."/>
            <person name="Jaillon O."/>
            <person name="Duret L."/>
            <person name="Noel B."/>
            <person name="Jubin C."/>
            <person name="Porcel B.M."/>
            <person name="Segurens B."/>
            <person name="Daubin V."/>
            <person name="Anthouard V."/>
            <person name="Aiach N."/>
            <person name="Arnaiz O."/>
            <person name="Billaut A."/>
            <person name="Beisson J."/>
            <person name="Blanc I."/>
            <person name="Bouhouche K."/>
            <person name="Camara F."/>
            <person name="Duharcourt S."/>
            <person name="Guigo R."/>
            <person name="Gogendeau D."/>
            <person name="Katinka M."/>
            <person name="Keller A.-M."/>
            <person name="Kissmehl R."/>
            <person name="Klotz C."/>
            <person name="Koll F."/>
            <person name="Le Moue A."/>
            <person name="Lepere C."/>
            <person name="Malinsky S."/>
            <person name="Nowacki M."/>
            <person name="Nowak J.K."/>
            <person name="Plattner H."/>
            <person name="Poulain J."/>
            <person name="Ruiz F."/>
            <person name="Serrano V."/>
            <person name="Zagulski M."/>
            <person name="Dessen P."/>
            <person name="Betermier M."/>
            <person name="Weissenbach J."/>
            <person name="Scarpelli C."/>
            <person name="Schachter V."/>
            <person name="Sperling L."/>
            <person name="Meyer E."/>
            <person name="Cohen J."/>
            <person name="Wincker P."/>
        </authorList>
    </citation>
    <scope>NUCLEOTIDE SEQUENCE [LARGE SCALE GENOMIC DNA]</scope>
    <source>
        <strain evidence="2 3">Stock d4-2</strain>
    </source>
</reference>
<dbReference type="OMA" id="FGIKWEG"/>
<dbReference type="RefSeq" id="XP_001437140.1">
    <property type="nucleotide sequence ID" value="XM_001437103.2"/>
</dbReference>
<dbReference type="EMBL" id="CT868072">
    <property type="protein sequence ID" value="CAK69743.1"/>
    <property type="molecule type" value="Genomic_DNA"/>
</dbReference>
<dbReference type="GeneID" id="5022925"/>
<accession>A0CG26</accession>
<sequence length="337" mass="37901">MNFLLYAGNFEMELPIPFQTNDQSAKAKEMFDYLSQGFQGQNVQIGFQLQDGQQGYLDPAVDLKSIYDANAQLFIMVGGDQNVVQNELQNPVAGQGVPVAGQGVPVNTFVADFGENRQIAQEYADPNLSIGQYVIQLGLQYGLTVETNILYDHEGNQLTDDQNQYLGSFMNYPFLNLVLTTSQQIIQNNPQNQNKLNSNPIQSPIQQQPRFQNDPQPNLQNLQPVQALQPAVAASQQVGLPVEQRIQQVKDSVVTLKNMTLYFDPSGEFITYQYHHPIQVTGSIKKSQTTSNQKFSNSKNTWSKVHNNKFEIAQLDEYSFGIKWEGGNSSRLRIKQQ</sequence>
<dbReference type="Proteomes" id="UP000000600">
    <property type="component" value="Unassembled WGS sequence"/>
</dbReference>